<dbReference type="EMBL" id="JANIDP010000072">
    <property type="protein sequence ID" value="MDR6048104.1"/>
    <property type="molecule type" value="Genomic_DNA"/>
</dbReference>
<dbReference type="AlphaFoldDB" id="A0ABD5C437"/>
<name>A0ABD5C437_ECOLX</name>
<dbReference type="InterPro" id="IPR047937">
    <property type="entry name" value="Eex_IncN-like"/>
</dbReference>
<gene>
    <name evidence="1" type="ORF">NQD80_20210</name>
</gene>
<evidence type="ECO:0000313" key="1">
    <source>
        <dbReference type="EMBL" id="MDR6048104.1"/>
    </source>
</evidence>
<evidence type="ECO:0000313" key="2">
    <source>
        <dbReference type="Proteomes" id="UP001247581"/>
    </source>
</evidence>
<keyword evidence="1" id="KW-0449">Lipoprotein</keyword>
<dbReference type="Proteomes" id="UP001247581">
    <property type="component" value="Unassembled WGS sequence"/>
</dbReference>
<dbReference type="RefSeq" id="WP_160187650.1">
    <property type="nucleotide sequence ID" value="NZ_JANICW010000070.1"/>
</dbReference>
<accession>A0ABD5C437</accession>
<sequence>MKRILIFVGLVSIFALVGCEETKSVDWWKEHHEDAIKKESECKKTGSDSQNCRNVKQANFEWKQLHAVEPDWNAEMKKLIK</sequence>
<protein>
    <submittedName>
        <fullName evidence="1">EexN family lipoprotein</fullName>
    </submittedName>
</protein>
<dbReference type="PROSITE" id="PS51257">
    <property type="entry name" value="PROKAR_LIPOPROTEIN"/>
    <property type="match status" value="1"/>
</dbReference>
<dbReference type="NCBIfam" id="NF033894">
    <property type="entry name" value="Eex_IncN"/>
    <property type="match status" value="1"/>
</dbReference>
<comment type="caution">
    <text evidence="1">The sequence shown here is derived from an EMBL/GenBank/DDBJ whole genome shotgun (WGS) entry which is preliminary data.</text>
</comment>
<proteinExistence type="predicted"/>
<reference evidence="1 2" key="1">
    <citation type="submission" date="2022-07" db="EMBL/GenBank/DDBJ databases">
        <title>The wastewater resistome of Residential Aged Care Facilities indicates a role of antimicrobial stewardship in reducing resistance.</title>
        <authorList>
            <person name="Sapula S."/>
            <person name="Hart B.J."/>
            <person name="Henrietta V."/>
            <person name="Amsalu A."/>
            <person name="Jon W."/>
            <person name="Siderius N."/>
            <person name="Nguyen L."/>
            <person name="Turnidge J."/>
            <person name="Gerber C."/>
        </authorList>
    </citation>
    <scope>NUCLEOTIDE SEQUENCE [LARGE SCALE GENOMIC DNA]</scope>
    <source>
        <strain evidence="1 2">ECA685</strain>
    </source>
</reference>
<organism evidence="1 2">
    <name type="scientific">Escherichia coli</name>
    <dbReference type="NCBI Taxonomy" id="562"/>
    <lineage>
        <taxon>Bacteria</taxon>
        <taxon>Pseudomonadati</taxon>
        <taxon>Pseudomonadota</taxon>
        <taxon>Gammaproteobacteria</taxon>
        <taxon>Enterobacterales</taxon>
        <taxon>Enterobacteriaceae</taxon>
        <taxon>Escherichia</taxon>
    </lineage>
</organism>